<dbReference type="GO" id="GO:0016811">
    <property type="term" value="F:hydrolase activity, acting on carbon-nitrogen (but not peptide) bonds, in linear amides"/>
    <property type="evidence" value="ECO:0007669"/>
    <property type="project" value="TreeGrafter"/>
</dbReference>
<dbReference type="OrthoDB" id="9801445at2"/>
<comment type="caution">
    <text evidence="6">The sequence shown here is derived from an EMBL/GenBank/DDBJ whole genome shotgun (WGS) entry which is preliminary data.</text>
</comment>
<dbReference type="SUPFAM" id="SSF102215">
    <property type="entry name" value="Creatininase"/>
    <property type="match status" value="1"/>
</dbReference>
<keyword evidence="4" id="KW-0862">Zinc</keyword>
<comment type="cofactor">
    <cofactor evidence="1">
        <name>Zn(2+)</name>
        <dbReference type="ChEBI" id="CHEBI:29105"/>
    </cofactor>
</comment>
<dbReference type="PANTHER" id="PTHR35005:SF1">
    <property type="entry name" value="2-AMINO-5-FORMYLAMINO-6-RIBOSYLAMINOPYRIMIDIN-4(3H)-ONE 5'-MONOPHOSPHATE DEFORMYLASE"/>
    <property type="match status" value="1"/>
</dbReference>
<protein>
    <submittedName>
        <fullName evidence="6">Creatinine amidohydrolase</fullName>
    </submittedName>
</protein>
<proteinExistence type="inferred from homology"/>
<keyword evidence="2" id="KW-0479">Metal-binding</keyword>
<reference evidence="6 7" key="1">
    <citation type="submission" date="2019-02" db="EMBL/GenBank/DDBJ databases">
        <title>Investigation of anaerobic lignin degradation for improved lignocellulosic biofuels.</title>
        <authorList>
            <person name="Deangelis K."/>
        </authorList>
    </citation>
    <scope>NUCLEOTIDE SEQUENCE [LARGE SCALE GENOMIC DNA]</scope>
    <source>
        <strain evidence="6 7">159R</strain>
    </source>
</reference>
<evidence type="ECO:0000256" key="2">
    <source>
        <dbReference type="ARBA" id="ARBA00022723"/>
    </source>
</evidence>
<evidence type="ECO:0000313" key="6">
    <source>
        <dbReference type="EMBL" id="TCL02781.1"/>
    </source>
</evidence>
<dbReference type="Pfam" id="PF02633">
    <property type="entry name" value="Creatininase"/>
    <property type="match status" value="1"/>
</dbReference>
<dbReference type="GO" id="GO:0009231">
    <property type="term" value="P:riboflavin biosynthetic process"/>
    <property type="evidence" value="ECO:0007669"/>
    <property type="project" value="TreeGrafter"/>
</dbReference>
<name>A0A4R1NB08_9GAMM</name>
<evidence type="ECO:0000313" key="7">
    <source>
        <dbReference type="Proteomes" id="UP000294555"/>
    </source>
</evidence>
<evidence type="ECO:0000256" key="5">
    <source>
        <dbReference type="ARBA" id="ARBA00024029"/>
    </source>
</evidence>
<evidence type="ECO:0000256" key="4">
    <source>
        <dbReference type="ARBA" id="ARBA00022833"/>
    </source>
</evidence>
<dbReference type="InterPro" id="IPR003785">
    <property type="entry name" value="Creatininase/forma_Hydrolase"/>
</dbReference>
<dbReference type="Proteomes" id="UP000294555">
    <property type="component" value="Unassembled WGS sequence"/>
</dbReference>
<evidence type="ECO:0000256" key="3">
    <source>
        <dbReference type="ARBA" id="ARBA00022801"/>
    </source>
</evidence>
<dbReference type="GO" id="GO:0046872">
    <property type="term" value="F:metal ion binding"/>
    <property type="evidence" value="ECO:0007669"/>
    <property type="project" value="UniProtKB-KW"/>
</dbReference>
<gene>
    <name evidence="6" type="ORF">EZJ58_0814</name>
</gene>
<dbReference type="RefSeq" id="WP_132921709.1">
    <property type="nucleotide sequence ID" value="NZ_CP075169.1"/>
</dbReference>
<sequence>MESLAAKALAELTSAEIERAVAGKTLIWPIGGIEQHGPHLPLNVDSLIPKALSHRLAAIIDGFYLPVQPLSVRSLPQSGGGLIFPGTIYIDGGTFTRYLQRTLASLCRLPFKQLVIINGHYENEAFIFEAIDELSGNGAFGERAVTAFSWWSLVPDAWIAANLPDFPGWHAEHAGITETSLMLHLHPDLVRSERPDHPSPPMAGIYRLPLDGDSASTRGVLSRTSGSSATLGKQLFDLVTEQMIALVERRQNDK</sequence>
<keyword evidence="3 6" id="KW-0378">Hydrolase</keyword>
<dbReference type="PANTHER" id="PTHR35005">
    <property type="entry name" value="3-DEHYDRO-SCYLLO-INOSOSE HYDROLASE"/>
    <property type="match status" value="1"/>
</dbReference>
<keyword evidence="7" id="KW-1185">Reference proteome</keyword>
<dbReference type="AlphaFoldDB" id="A0A4R1NB08"/>
<dbReference type="Gene3D" id="3.40.50.10310">
    <property type="entry name" value="Creatininase"/>
    <property type="match status" value="1"/>
</dbReference>
<organism evidence="6 7">
    <name type="scientific">Sodalis ligni</name>
    <dbReference type="NCBI Taxonomy" id="2697027"/>
    <lineage>
        <taxon>Bacteria</taxon>
        <taxon>Pseudomonadati</taxon>
        <taxon>Pseudomonadota</taxon>
        <taxon>Gammaproteobacteria</taxon>
        <taxon>Enterobacterales</taxon>
        <taxon>Bruguierivoracaceae</taxon>
        <taxon>Sodalis</taxon>
    </lineage>
</organism>
<dbReference type="InterPro" id="IPR024087">
    <property type="entry name" value="Creatininase-like_sf"/>
</dbReference>
<accession>A0A4R1NB08</accession>
<evidence type="ECO:0000256" key="1">
    <source>
        <dbReference type="ARBA" id="ARBA00001947"/>
    </source>
</evidence>
<dbReference type="EMBL" id="SJOI01000001">
    <property type="protein sequence ID" value="TCL02781.1"/>
    <property type="molecule type" value="Genomic_DNA"/>
</dbReference>
<comment type="similarity">
    <text evidence="5">Belongs to the creatininase superfamily.</text>
</comment>